<feature type="transmembrane region" description="Helical" evidence="5">
    <location>
        <begin position="46"/>
        <end position="65"/>
    </location>
</feature>
<protein>
    <recommendedName>
        <fullName evidence="6">Major facilitator superfamily (MFS) profile domain-containing protein</fullName>
    </recommendedName>
</protein>
<dbReference type="STRING" id="7395.A0A1A9VAY3"/>
<dbReference type="InterPro" id="IPR005829">
    <property type="entry name" value="Sugar_transporter_CS"/>
</dbReference>
<evidence type="ECO:0000256" key="4">
    <source>
        <dbReference type="ARBA" id="ARBA00023136"/>
    </source>
</evidence>
<reference evidence="7" key="1">
    <citation type="submission" date="2020-05" db="UniProtKB">
        <authorList>
            <consortium name="EnsemblMetazoa"/>
        </authorList>
    </citation>
    <scope>IDENTIFICATION</scope>
    <source>
        <strain evidence="7">TTRI</strain>
    </source>
</reference>
<name>A0A1A9VAY3_GLOAU</name>
<dbReference type="AlphaFoldDB" id="A0A1A9VAY3"/>
<dbReference type="Pfam" id="PF00083">
    <property type="entry name" value="Sugar_tr"/>
    <property type="match status" value="1"/>
</dbReference>
<dbReference type="InterPro" id="IPR005828">
    <property type="entry name" value="MFS_sugar_transport-like"/>
</dbReference>
<sequence>MEEENRVMLNDYNESNISERIERLEYLRNEILKRCPGEFGKWQMKYCSILALVQVVTTFHVYAFVFHTADKDFWCARPHHLRDVDVTLWRNLTQPKDACSILDIDYSTIQNLHNLIDYTQSVGLSANYTQCLEFEFSKENGEGKTLVEEFGLVCTHRELLSVVEMCFLAGAAIGSVLSGYISDRYGRKHTLLSFAFVQTVFGKFPFLHRSVFLLLVF</sequence>
<evidence type="ECO:0000256" key="3">
    <source>
        <dbReference type="ARBA" id="ARBA00022989"/>
    </source>
</evidence>
<dbReference type="EnsemblMetazoa" id="GAUT031446-RA">
    <property type="protein sequence ID" value="GAUT031446-PA"/>
    <property type="gene ID" value="GAUT031446"/>
</dbReference>
<dbReference type="PROSITE" id="PS50850">
    <property type="entry name" value="MFS"/>
    <property type="match status" value="1"/>
</dbReference>
<dbReference type="InterPro" id="IPR020846">
    <property type="entry name" value="MFS_dom"/>
</dbReference>
<dbReference type="VEuPathDB" id="VectorBase:GAUT031446"/>
<dbReference type="GO" id="GO:0016020">
    <property type="term" value="C:membrane"/>
    <property type="evidence" value="ECO:0007669"/>
    <property type="project" value="UniProtKB-SubCell"/>
</dbReference>
<dbReference type="PROSITE" id="PS00216">
    <property type="entry name" value="SUGAR_TRANSPORT_1"/>
    <property type="match status" value="1"/>
</dbReference>
<proteinExistence type="predicted"/>
<keyword evidence="8" id="KW-1185">Reference proteome</keyword>
<dbReference type="SUPFAM" id="SSF103473">
    <property type="entry name" value="MFS general substrate transporter"/>
    <property type="match status" value="1"/>
</dbReference>
<keyword evidence="4 5" id="KW-0472">Membrane</keyword>
<feature type="domain" description="Major facilitator superfamily (MFS) profile" evidence="6">
    <location>
        <begin position="106"/>
        <end position="217"/>
    </location>
</feature>
<evidence type="ECO:0000313" key="7">
    <source>
        <dbReference type="EnsemblMetazoa" id="GAUT031446-PA"/>
    </source>
</evidence>
<dbReference type="Proteomes" id="UP000078200">
    <property type="component" value="Unassembled WGS sequence"/>
</dbReference>
<evidence type="ECO:0000313" key="8">
    <source>
        <dbReference type="Proteomes" id="UP000078200"/>
    </source>
</evidence>
<evidence type="ECO:0000256" key="5">
    <source>
        <dbReference type="SAM" id="Phobius"/>
    </source>
</evidence>
<organism evidence="7 8">
    <name type="scientific">Glossina austeni</name>
    <name type="common">Savannah tsetse fly</name>
    <dbReference type="NCBI Taxonomy" id="7395"/>
    <lineage>
        <taxon>Eukaryota</taxon>
        <taxon>Metazoa</taxon>
        <taxon>Ecdysozoa</taxon>
        <taxon>Arthropoda</taxon>
        <taxon>Hexapoda</taxon>
        <taxon>Insecta</taxon>
        <taxon>Pterygota</taxon>
        <taxon>Neoptera</taxon>
        <taxon>Endopterygota</taxon>
        <taxon>Diptera</taxon>
        <taxon>Brachycera</taxon>
        <taxon>Muscomorpha</taxon>
        <taxon>Hippoboscoidea</taxon>
        <taxon>Glossinidae</taxon>
        <taxon>Glossina</taxon>
    </lineage>
</organism>
<evidence type="ECO:0000256" key="1">
    <source>
        <dbReference type="ARBA" id="ARBA00004141"/>
    </source>
</evidence>
<comment type="subcellular location">
    <subcellularLocation>
        <location evidence="1">Membrane</location>
        <topology evidence="1">Multi-pass membrane protein</topology>
    </subcellularLocation>
</comment>
<evidence type="ECO:0000256" key="2">
    <source>
        <dbReference type="ARBA" id="ARBA00022692"/>
    </source>
</evidence>
<keyword evidence="2 5" id="KW-0812">Transmembrane</keyword>
<dbReference type="InterPro" id="IPR036259">
    <property type="entry name" value="MFS_trans_sf"/>
</dbReference>
<keyword evidence="3 5" id="KW-1133">Transmembrane helix</keyword>
<dbReference type="Gene3D" id="1.20.1250.20">
    <property type="entry name" value="MFS general substrate transporter like domains"/>
    <property type="match status" value="1"/>
</dbReference>
<dbReference type="GO" id="GO:0022857">
    <property type="term" value="F:transmembrane transporter activity"/>
    <property type="evidence" value="ECO:0007669"/>
    <property type="project" value="InterPro"/>
</dbReference>
<accession>A0A1A9VAY3</accession>
<feature type="transmembrane region" description="Helical" evidence="5">
    <location>
        <begin position="159"/>
        <end position="181"/>
    </location>
</feature>
<evidence type="ECO:0000259" key="6">
    <source>
        <dbReference type="PROSITE" id="PS50850"/>
    </source>
</evidence>